<reference evidence="2 3" key="1">
    <citation type="submission" date="2015-05" db="EMBL/GenBank/DDBJ databases">
        <title>Genome sequencing and analysis of members of genus Stenotrophomonas.</title>
        <authorList>
            <person name="Patil P.P."/>
            <person name="Midha S."/>
            <person name="Patil P.B."/>
        </authorList>
    </citation>
    <scope>NUCLEOTIDE SEQUENCE [LARGE SCALE GENOMIC DNA]</scope>
    <source>
        <strain evidence="2 3">DSM 24757</strain>
    </source>
</reference>
<comment type="caution">
    <text evidence="2">The sequence shown here is derived from an EMBL/GenBank/DDBJ whole genome shotgun (WGS) entry which is preliminary data.</text>
</comment>
<sequence>MLMAFLHGRLSERPIIEWALRSKPHEIVKRVAVLQSLEFLDAKQLKEPWRSAWRLIEESWDQELPQSSGIDAYRVQRRIAAGERSGSLISAIIALVQPRLEVDARSERPKAVTSKRPRRVEDLFHASLSSQKLADLDIYRLDSIDEVDFLTSLGIAIEGAVNYGIALGRRLGWEGDHKFWRIGQLHYVGYQVRNEDGYNWDVDKFHDGIAPSVKLLDAVVKRIGALDPGQARAFVSRWKQMSTPIHLRLWASLSQVGELTSADELTEALPALEDRPFWDIHAFPEIAELRALRFDDVAEKARNRMVARIKRGPPRTFWPRGTDRVRVKGAQQYWAARELRRIEVAGSRLPASAASWLAGLLDEFQELRNMNSIQFGFLTSGTARWVKPEPDDRFNDLVGEALLRALEGALASASSSWSDDPAERASDWIRSGDNASLILSELEAARDGGAEFPNTWDRFGWSHNPPNRDNEGAPEHRRTGDRVLALLELLPAATVEPAIQGITHWISSWERVVTQSPTLLAVWIKLWPIAVAATNETTDETDTIDLNQIVGSSPEEEPSDLDTLNTATGRLVGVFLASCPTIQGDENPFERNEPLRVMRDSIIAADGKSGLIGRHRLIEELPYFLKADEEWAKRNLVAPLAENDAESLALWRAIARRTQFTKVLEVIGHQFADRATDRRLGRETRSSLLSSLVLESLHAFREGRDPVIANAKVQQTLRAADDEVRANAAQTVQRFLSWMSTDPTVRPRQSADEIFRLAIAPFLENVWPQERSLATRGVSAAFADLPAAAGRAFSEAVDAVERFLVPFDCWSMSDFGLGGDVDGTPRLAFISTPEIAAALLRLLNISIGTAEGSVVPMDLAEALDQIRSAAGRLVQDSAFRRLETVARRR</sequence>
<dbReference type="AlphaFoldDB" id="A0A0R0DM84"/>
<dbReference type="EMBL" id="LDJM01000006">
    <property type="protein sequence ID" value="KRG79140.1"/>
    <property type="molecule type" value="Genomic_DNA"/>
</dbReference>
<feature type="region of interest" description="Disordered" evidence="1">
    <location>
        <begin position="458"/>
        <end position="477"/>
    </location>
</feature>
<feature type="compositionally biased region" description="Basic and acidic residues" evidence="1">
    <location>
        <begin position="466"/>
        <end position="477"/>
    </location>
</feature>
<evidence type="ECO:0000256" key="1">
    <source>
        <dbReference type="SAM" id="MobiDB-lite"/>
    </source>
</evidence>
<gene>
    <name evidence="2" type="ORF">ABB30_01680</name>
</gene>
<name>A0A0R0DM84_9GAMM</name>
<accession>A0A0R0DM84</accession>
<dbReference type="PATRIC" id="fig|336566.3.peg.2706"/>
<proteinExistence type="predicted"/>
<protein>
    <submittedName>
        <fullName evidence="2">Uncharacterized protein</fullName>
    </submittedName>
</protein>
<evidence type="ECO:0000313" key="2">
    <source>
        <dbReference type="EMBL" id="KRG79140.1"/>
    </source>
</evidence>
<dbReference type="STRING" id="336566.ABB30_01680"/>
<keyword evidence="3" id="KW-1185">Reference proteome</keyword>
<organism evidence="2 3">
    <name type="scientific">Stenotrophomonas ginsengisoli</name>
    <dbReference type="NCBI Taxonomy" id="336566"/>
    <lineage>
        <taxon>Bacteria</taxon>
        <taxon>Pseudomonadati</taxon>
        <taxon>Pseudomonadota</taxon>
        <taxon>Gammaproteobacteria</taxon>
        <taxon>Lysobacterales</taxon>
        <taxon>Lysobacteraceae</taxon>
        <taxon>Stenotrophomonas</taxon>
    </lineage>
</organism>
<evidence type="ECO:0000313" key="3">
    <source>
        <dbReference type="Proteomes" id="UP000050956"/>
    </source>
</evidence>
<dbReference type="Proteomes" id="UP000050956">
    <property type="component" value="Unassembled WGS sequence"/>
</dbReference>